<keyword evidence="1" id="KW-0694">RNA-binding</keyword>
<evidence type="ECO:0000313" key="5">
    <source>
        <dbReference type="Proteomes" id="UP000694416"/>
    </source>
</evidence>
<dbReference type="GO" id="GO:0003729">
    <property type="term" value="F:mRNA binding"/>
    <property type="evidence" value="ECO:0007669"/>
    <property type="project" value="TreeGrafter"/>
</dbReference>
<feature type="domain" description="RRM" evidence="3">
    <location>
        <begin position="6"/>
        <end position="84"/>
    </location>
</feature>
<dbReference type="Ensembl" id="ENSPTET00000009180.1">
    <property type="protein sequence ID" value="ENSPTEP00000005973.1"/>
    <property type="gene ID" value="ENSPTEG00000006883.1"/>
</dbReference>
<evidence type="ECO:0000313" key="4">
    <source>
        <dbReference type="Ensembl" id="ENSPTEP00000005973.1"/>
    </source>
</evidence>
<feature type="region of interest" description="Disordered" evidence="2">
    <location>
        <begin position="366"/>
        <end position="431"/>
    </location>
</feature>
<evidence type="ECO:0000259" key="3">
    <source>
        <dbReference type="PROSITE" id="PS50102"/>
    </source>
</evidence>
<dbReference type="SUPFAM" id="SSF54928">
    <property type="entry name" value="RNA-binding domain, RBD"/>
    <property type="match status" value="1"/>
</dbReference>
<dbReference type="Pfam" id="PF14327">
    <property type="entry name" value="CSTF2_hinge"/>
    <property type="match status" value="1"/>
</dbReference>
<dbReference type="PANTHER" id="PTHR45735">
    <property type="entry name" value="CLEAVAGE STIMULATION FACTOR SUBUNIT 2"/>
    <property type="match status" value="1"/>
</dbReference>
<organism evidence="4 5">
    <name type="scientific">Piliocolobus tephrosceles</name>
    <name type="common">Ugandan red Colobus</name>
    <dbReference type="NCBI Taxonomy" id="591936"/>
    <lineage>
        <taxon>Eukaryota</taxon>
        <taxon>Metazoa</taxon>
        <taxon>Chordata</taxon>
        <taxon>Craniata</taxon>
        <taxon>Vertebrata</taxon>
        <taxon>Euteleostomi</taxon>
        <taxon>Mammalia</taxon>
        <taxon>Eutheria</taxon>
        <taxon>Euarchontoglires</taxon>
        <taxon>Primates</taxon>
        <taxon>Haplorrhini</taxon>
        <taxon>Catarrhini</taxon>
        <taxon>Cercopithecidae</taxon>
        <taxon>Colobinae</taxon>
        <taxon>Piliocolobus</taxon>
    </lineage>
</organism>
<dbReference type="Pfam" id="PF00076">
    <property type="entry name" value="RRM_1"/>
    <property type="match status" value="1"/>
</dbReference>
<evidence type="ECO:0000256" key="2">
    <source>
        <dbReference type="SAM" id="MobiDB-lite"/>
    </source>
</evidence>
<feature type="region of interest" description="Disordered" evidence="2">
    <location>
        <begin position="172"/>
        <end position="212"/>
    </location>
</feature>
<sequence length="431" mass="48816">MNKDNYSLWIGNIPFDVTEKELHEILSTVGDVTNVRIKYDIDKNVSKGFAFCEYKDLETCILALRYINGYELKGRKLRLYWASDESKDKISAINTYPYNDYNVKGSHDNKKGINFKGYSNTIVVNDGGTGFNKNNTLNDSNTKYNSFHYKKGGGTANNINNKTGVTILSNRIPLYNNNNNNNNNNNSNNNNSNNNNNNNNNNDKNSNNNTNNQSVYLQQLGVQNKENSNINNILLKEIEQNNIKVNISNIIHTLTTTQIIYILTYFQKYALKNYKELKIYLQKNKNVAYGLLHCLFLLNIINEHLIINNESDLLYINNDMVLNKKERIEQLDNSKIKISLNGNIKNGGMFNTESGIGYREDTICNSRSSSKSMTKGMGKNRVKGKNKKNKPTGIINNSYNSDNNNSGSSIRSSSNSSNISNSSNNNNNNNN</sequence>
<dbReference type="PROSITE" id="PS50102">
    <property type="entry name" value="RRM"/>
    <property type="match status" value="1"/>
</dbReference>
<feature type="compositionally biased region" description="Low complexity" evidence="2">
    <location>
        <begin position="366"/>
        <end position="377"/>
    </location>
</feature>
<feature type="compositionally biased region" description="Low complexity" evidence="2">
    <location>
        <begin position="176"/>
        <end position="212"/>
    </location>
</feature>
<reference evidence="4" key="1">
    <citation type="submission" date="2025-08" db="UniProtKB">
        <authorList>
            <consortium name="Ensembl"/>
        </authorList>
    </citation>
    <scope>IDENTIFICATION</scope>
</reference>
<protein>
    <recommendedName>
        <fullName evidence="3">RRM domain-containing protein</fullName>
    </recommendedName>
</protein>
<dbReference type="InterPro" id="IPR025742">
    <property type="entry name" value="CSTF2_hinge"/>
</dbReference>
<dbReference type="SMART" id="SM00360">
    <property type="entry name" value="RRM"/>
    <property type="match status" value="1"/>
</dbReference>
<dbReference type="Proteomes" id="UP000694416">
    <property type="component" value="Unplaced"/>
</dbReference>
<dbReference type="InterPro" id="IPR012677">
    <property type="entry name" value="Nucleotide-bd_a/b_plait_sf"/>
</dbReference>
<accession>A0A8C9GJY9</accession>
<reference evidence="4" key="2">
    <citation type="submission" date="2025-09" db="UniProtKB">
        <authorList>
            <consortium name="Ensembl"/>
        </authorList>
    </citation>
    <scope>IDENTIFICATION</scope>
</reference>
<dbReference type="InterPro" id="IPR000504">
    <property type="entry name" value="RRM_dom"/>
</dbReference>
<feature type="compositionally biased region" description="Basic residues" evidence="2">
    <location>
        <begin position="378"/>
        <end position="390"/>
    </location>
</feature>
<dbReference type="AlphaFoldDB" id="A0A8C9GJY9"/>
<proteinExistence type="predicted"/>
<dbReference type="Gene3D" id="3.30.70.330">
    <property type="match status" value="1"/>
</dbReference>
<keyword evidence="5" id="KW-1185">Reference proteome</keyword>
<dbReference type="InterPro" id="IPR035979">
    <property type="entry name" value="RBD_domain_sf"/>
</dbReference>
<evidence type="ECO:0000256" key="1">
    <source>
        <dbReference type="PROSITE-ProRule" id="PRU00176"/>
    </source>
</evidence>
<dbReference type="GO" id="GO:0005847">
    <property type="term" value="C:mRNA cleavage and polyadenylation specificity factor complex"/>
    <property type="evidence" value="ECO:0007669"/>
    <property type="project" value="TreeGrafter"/>
</dbReference>
<name>A0A8C9GJY9_9PRIM</name>
<feature type="compositionally biased region" description="Low complexity" evidence="2">
    <location>
        <begin position="394"/>
        <end position="431"/>
    </location>
</feature>
<dbReference type="PANTHER" id="PTHR45735:SF2">
    <property type="entry name" value="CLEAVAGE STIMULATION FACTOR SUBUNIT 2"/>
    <property type="match status" value="1"/>
</dbReference>